<accession>A0A1V9ZJU5</accession>
<proteinExistence type="predicted"/>
<gene>
    <name evidence="1" type="ORF">ACHHYP_08949</name>
</gene>
<comment type="caution">
    <text evidence="1">The sequence shown here is derived from an EMBL/GenBank/DDBJ whole genome shotgun (WGS) entry which is preliminary data.</text>
</comment>
<dbReference type="EMBL" id="JNBR01000088">
    <property type="protein sequence ID" value="OQR98247.1"/>
    <property type="molecule type" value="Genomic_DNA"/>
</dbReference>
<evidence type="ECO:0000313" key="2">
    <source>
        <dbReference type="Proteomes" id="UP000243579"/>
    </source>
</evidence>
<organism evidence="1 2">
    <name type="scientific">Achlya hypogyna</name>
    <name type="common">Oomycete</name>
    <name type="synonym">Protoachlya hypogyna</name>
    <dbReference type="NCBI Taxonomy" id="1202772"/>
    <lineage>
        <taxon>Eukaryota</taxon>
        <taxon>Sar</taxon>
        <taxon>Stramenopiles</taxon>
        <taxon>Oomycota</taxon>
        <taxon>Saprolegniomycetes</taxon>
        <taxon>Saprolegniales</taxon>
        <taxon>Achlyaceae</taxon>
        <taxon>Achlya</taxon>
    </lineage>
</organism>
<name>A0A1V9ZJU5_ACHHY</name>
<dbReference type="Proteomes" id="UP000243579">
    <property type="component" value="Unassembled WGS sequence"/>
</dbReference>
<protein>
    <submittedName>
        <fullName evidence="1">Uncharacterized protein</fullName>
    </submittedName>
</protein>
<evidence type="ECO:0000313" key="1">
    <source>
        <dbReference type="EMBL" id="OQR98247.1"/>
    </source>
</evidence>
<dbReference type="AlphaFoldDB" id="A0A1V9ZJU5"/>
<keyword evidence="2" id="KW-1185">Reference proteome</keyword>
<sequence length="249" mass="27446">MSLAVRPTPYPGTTLVSLADFVFWKRSFLAHAALFGLCEYFTTPDYTDPELADYVSPAKMHLLMDEADHAVPAPEPESSPELRVEARARRKRLVSDHVTQAVLAECAAIKVRTMRVAKDYLLGAVGRELYGELSTLETPYDMWSRLCAMGSAHEANSDVFSLMVAALSSTYTPGTEALNDFLDRYEAGVDALLVPLLAPTLEPSSAILAYQSVVADRLKASLLAHAFETTPGVNAMWTTWRRKEPSWTS</sequence>
<reference evidence="1 2" key="1">
    <citation type="journal article" date="2014" name="Genome Biol. Evol.">
        <title>The secreted proteins of Achlya hypogyna and Thraustotheca clavata identify the ancestral oomycete secretome and reveal gene acquisitions by horizontal gene transfer.</title>
        <authorList>
            <person name="Misner I."/>
            <person name="Blouin N."/>
            <person name="Leonard G."/>
            <person name="Richards T.A."/>
            <person name="Lane C.E."/>
        </authorList>
    </citation>
    <scope>NUCLEOTIDE SEQUENCE [LARGE SCALE GENOMIC DNA]</scope>
    <source>
        <strain evidence="1 2">ATCC 48635</strain>
    </source>
</reference>